<gene>
    <name evidence="2" type="ORF">FHX72_000903</name>
</gene>
<protein>
    <recommendedName>
        <fullName evidence="4">Head-to-tail adaptor</fullName>
    </recommendedName>
</protein>
<dbReference type="AlphaFoldDB" id="A0A7W4YF98"/>
<keyword evidence="3" id="KW-1185">Reference proteome</keyword>
<dbReference type="Proteomes" id="UP000545286">
    <property type="component" value="Unassembled WGS sequence"/>
</dbReference>
<evidence type="ECO:0000313" key="3">
    <source>
        <dbReference type="Proteomes" id="UP000545286"/>
    </source>
</evidence>
<evidence type="ECO:0000313" key="2">
    <source>
        <dbReference type="EMBL" id="MBB2956791.1"/>
    </source>
</evidence>
<organism evidence="2 3">
    <name type="scientific">Pseudoclavibacter helvolus</name>
    <dbReference type="NCBI Taxonomy" id="255205"/>
    <lineage>
        <taxon>Bacteria</taxon>
        <taxon>Bacillati</taxon>
        <taxon>Actinomycetota</taxon>
        <taxon>Actinomycetes</taxon>
        <taxon>Micrococcales</taxon>
        <taxon>Microbacteriaceae</taxon>
        <taxon>Pseudoclavibacter</taxon>
    </lineage>
</organism>
<accession>A0A7W4YF98</accession>
<comment type="caution">
    <text evidence="2">The sequence shown here is derived from an EMBL/GenBank/DDBJ whole genome shotgun (WGS) entry which is preliminary data.</text>
</comment>
<proteinExistence type="predicted"/>
<sequence length="154" mass="16479">MASPTPLATVTDLAEWIGEDISEEADAKRALRCLRAASVLVRNVTGKTWLDEAGGLLANRPDDVEMVTVYCASRIYDNREALTQGSLDDHSESFKVQEAGAYLTATEIRTLEALTATRKHGGLGVVATTRRPAPTVSGLVPTPDGQPIPWYPGG</sequence>
<name>A0A7W4YF98_9MICO</name>
<feature type="compositionally biased region" description="Pro residues" evidence="1">
    <location>
        <begin position="144"/>
        <end position="154"/>
    </location>
</feature>
<reference evidence="2 3" key="1">
    <citation type="submission" date="2020-08" db="EMBL/GenBank/DDBJ databases">
        <title>Sequencing the genomes of 1000 actinobacteria strains.</title>
        <authorList>
            <person name="Klenk H.-P."/>
        </authorList>
    </citation>
    <scope>NUCLEOTIDE SEQUENCE [LARGE SCALE GENOMIC DNA]</scope>
    <source>
        <strain evidence="2 3">DSM 20419</strain>
    </source>
</reference>
<feature type="region of interest" description="Disordered" evidence="1">
    <location>
        <begin position="134"/>
        <end position="154"/>
    </location>
</feature>
<dbReference type="EMBL" id="JACHWJ010000001">
    <property type="protein sequence ID" value="MBB2956791.1"/>
    <property type="molecule type" value="Genomic_DNA"/>
</dbReference>
<evidence type="ECO:0008006" key="4">
    <source>
        <dbReference type="Google" id="ProtNLM"/>
    </source>
</evidence>
<dbReference type="RefSeq" id="WP_183623220.1">
    <property type="nucleotide sequence ID" value="NZ_JACHWJ010000001.1"/>
</dbReference>
<evidence type="ECO:0000256" key="1">
    <source>
        <dbReference type="SAM" id="MobiDB-lite"/>
    </source>
</evidence>